<dbReference type="InterPro" id="IPR017441">
    <property type="entry name" value="Protein_kinase_ATP_BS"/>
</dbReference>
<evidence type="ECO:0000256" key="2">
    <source>
        <dbReference type="ARBA" id="ARBA00022527"/>
    </source>
</evidence>
<dbReference type="PROSITE" id="PS01187">
    <property type="entry name" value="EGF_CA"/>
    <property type="match status" value="1"/>
</dbReference>
<keyword evidence="9 20" id="KW-0547">Nucleotide-binding</keyword>
<dbReference type="PROSITE" id="PS00107">
    <property type="entry name" value="PROTEIN_KINASE_ATP"/>
    <property type="match status" value="1"/>
</dbReference>
<keyword evidence="8" id="KW-0677">Repeat</keyword>
<comment type="subcellular location">
    <subcellularLocation>
        <location evidence="1">Membrane</location>
        <topology evidence="1">Single-pass type I membrane protein</topology>
    </subcellularLocation>
</comment>
<feature type="binding site" evidence="20">
    <location>
        <position position="471"/>
    </location>
    <ligand>
        <name>ATP</name>
        <dbReference type="ChEBI" id="CHEBI:30616"/>
    </ligand>
</feature>
<sequence>MMANIHTVRYDTLLSPKMMILGLHTMLCVTTLILATSSAVLAGDDQVEWSAGCVRRCGDVEIPYPFGLTHNCSLHANFLLRCDNSSGQPIPLTSNNLTVTHISTEQSEISILFDVARDCYNEPVGEAGTLVKSKKSATLTLPNIMFTMSPKNMFTVIGCESYSYFTSFVNNQNESIFLTTMCRSLYDVRSGVCNGLGCAQTPIVETRFQNMTVEAHNSYINNSTRDFNNCTYAFVVQQDQFNLSSDYITNFPHQKVPLTLDWALTHDTCLQAQQHHQPLCPCGGNAIRQDLADGSGYYCLCKPGFQGNPYLPHGCQDINECDNPSLNNCSETRYCVNKQGNYTCSCPTWFKGDGRKGGSGCKDQSPVIKAVIGLAVGFITLLISGTWMYLAFKKRKLIKLKEKFFQQNGGLILQQQLSQQKDSNKMAQIFTEQELRKATHNYDESTIIGKGGFGVVYKGILGDNGIVAIKKSKIVDQKQIEEFINEVVILSQINHRNVVKLLGCCLETEVPLLVYEYVPNGNLFEHIHDEDKAYNLVWETRLGIAAETAGALSYLHSAASTPIIHRDVKSSNILVNNSMTAKVSDFGASRLIPLGQTRLATTVQGTLGYLDPEYLVTNKLTEKSDVYSFGVVLVELLTGQKALSRKMVEENINLAMHFLSSLTEGRLYEILYTHIMKEENGEQIKQVAELAKRCVSVKGEDRPTMKEVAMELEGIRKTQKHPWVNNTGLNSEETESLLRETSQTNKDYYSTSISNTSISNDAITLDFSGR</sequence>
<keyword evidence="6 21" id="KW-0812">Transmembrane</keyword>
<dbReference type="InterPro" id="IPR049883">
    <property type="entry name" value="NOTCH1_EGF-like"/>
</dbReference>
<keyword evidence="3 19" id="KW-0245">EGF-like domain</keyword>
<evidence type="ECO:0000256" key="12">
    <source>
        <dbReference type="ARBA" id="ARBA00022989"/>
    </source>
</evidence>
<dbReference type="PROSITE" id="PS50026">
    <property type="entry name" value="EGF_3"/>
    <property type="match status" value="1"/>
</dbReference>
<evidence type="ECO:0000256" key="8">
    <source>
        <dbReference type="ARBA" id="ARBA00022737"/>
    </source>
</evidence>
<dbReference type="Pfam" id="PF00069">
    <property type="entry name" value="Pkinase"/>
    <property type="match status" value="1"/>
</dbReference>
<comment type="catalytic activity">
    <reaction evidence="16">
        <text>L-seryl-[protein] + ATP = O-phospho-L-seryl-[protein] + ADP + H(+)</text>
        <dbReference type="Rhea" id="RHEA:17989"/>
        <dbReference type="Rhea" id="RHEA-COMP:9863"/>
        <dbReference type="Rhea" id="RHEA-COMP:11604"/>
        <dbReference type="ChEBI" id="CHEBI:15378"/>
        <dbReference type="ChEBI" id="CHEBI:29999"/>
        <dbReference type="ChEBI" id="CHEBI:30616"/>
        <dbReference type="ChEBI" id="CHEBI:83421"/>
        <dbReference type="ChEBI" id="CHEBI:456216"/>
    </reaction>
</comment>
<dbReference type="SUPFAM" id="SSF56112">
    <property type="entry name" value="Protein kinase-like (PK-like)"/>
    <property type="match status" value="1"/>
</dbReference>
<evidence type="ECO:0000256" key="3">
    <source>
        <dbReference type="ARBA" id="ARBA00022536"/>
    </source>
</evidence>
<dbReference type="SUPFAM" id="SSF57196">
    <property type="entry name" value="EGF/Laminin"/>
    <property type="match status" value="1"/>
</dbReference>
<dbReference type="InterPro" id="IPR001881">
    <property type="entry name" value="EGF-like_Ca-bd_dom"/>
</dbReference>
<keyword evidence="12 21" id="KW-1133">Transmembrane helix</keyword>
<dbReference type="SMART" id="SM00179">
    <property type="entry name" value="EGF_CA"/>
    <property type="match status" value="1"/>
</dbReference>
<dbReference type="Gene3D" id="3.30.200.20">
    <property type="entry name" value="Phosphorylase Kinase, domain 1"/>
    <property type="match status" value="1"/>
</dbReference>
<dbReference type="PANTHER" id="PTHR27005">
    <property type="entry name" value="WALL-ASSOCIATED RECEPTOR KINASE-LIKE 21"/>
    <property type="match status" value="1"/>
</dbReference>
<organism evidence="24 25">
    <name type="scientific">Rhamnella rubrinervis</name>
    <dbReference type="NCBI Taxonomy" id="2594499"/>
    <lineage>
        <taxon>Eukaryota</taxon>
        <taxon>Viridiplantae</taxon>
        <taxon>Streptophyta</taxon>
        <taxon>Embryophyta</taxon>
        <taxon>Tracheophyta</taxon>
        <taxon>Spermatophyta</taxon>
        <taxon>Magnoliopsida</taxon>
        <taxon>eudicotyledons</taxon>
        <taxon>Gunneridae</taxon>
        <taxon>Pentapetalae</taxon>
        <taxon>rosids</taxon>
        <taxon>fabids</taxon>
        <taxon>Rosales</taxon>
        <taxon>Rhamnaceae</taxon>
        <taxon>rhamnoid group</taxon>
        <taxon>Rhamneae</taxon>
        <taxon>Rhamnella</taxon>
    </lineage>
</organism>
<dbReference type="GO" id="GO:0005886">
    <property type="term" value="C:plasma membrane"/>
    <property type="evidence" value="ECO:0007669"/>
    <property type="project" value="TreeGrafter"/>
</dbReference>
<evidence type="ECO:0000256" key="16">
    <source>
        <dbReference type="ARBA" id="ARBA00047558"/>
    </source>
</evidence>
<evidence type="ECO:0000256" key="14">
    <source>
        <dbReference type="ARBA" id="ARBA00023157"/>
    </source>
</evidence>
<evidence type="ECO:0000256" key="7">
    <source>
        <dbReference type="ARBA" id="ARBA00022729"/>
    </source>
</evidence>
<dbReference type="GO" id="GO:0004674">
    <property type="term" value="F:protein serine/threonine kinase activity"/>
    <property type="evidence" value="ECO:0007669"/>
    <property type="project" value="UniProtKB-KW"/>
</dbReference>
<dbReference type="InterPro" id="IPR018097">
    <property type="entry name" value="EGF_Ca-bd_CS"/>
</dbReference>
<dbReference type="Pfam" id="PF13947">
    <property type="entry name" value="GUB_WAK_bind"/>
    <property type="match status" value="1"/>
</dbReference>
<dbReference type="SMART" id="SM00181">
    <property type="entry name" value="EGF"/>
    <property type="match status" value="2"/>
</dbReference>
<dbReference type="GO" id="GO:0030247">
    <property type="term" value="F:polysaccharide binding"/>
    <property type="evidence" value="ECO:0007669"/>
    <property type="project" value="InterPro"/>
</dbReference>
<evidence type="ECO:0000256" key="6">
    <source>
        <dbReference type="ARBA" id="ARBA00022692"/>
    </source>
</evidence>
<dbReference type="PROSITE" id="PS00108">
    <property type="entry name" value="PROTEIN_KINASE_ST"/>
    <property type="match status" value="1"/>
</dbReference>
<keyword evidence="13 21" id="KW-0472">Membrane</keyword>
<feature type="transmembrane region" description="Helical" evidence="21">
    <location>
        <begin position="370"/>
        <end position="392"/>
    </location>
</feature>
<evidence type="ECO:0000256" key="17">
    <source>
        <dbReference type="ARBA" id="ARBA00047951"/>
    </source>
</evidence>
<dbReference type="InterPro" id="IPR008271">
    <property type="entry name" value="Ser/Thr_kinase_AS"/>
</dbReference>
<evidence type="ECO:0000313" key="25">
    <source>
        <dbReference type="Proteomes" id="UP000796880"/>
    </source>
</evidence>
<evidence type="ECO:0000256" key="1">
    <source>
        <dbReference type="ARBA" id="ARBA00004479"/>
    </source>
</evidence>
<evidence type="ECO:0000256" key="5">
    <source>
        <dbReference type="ARBA" id="ARBA00022679"/>
    </source>
</evidence>
<dbReference type="Proteomes" id="UP000796880">
    <property type="component" value="Unassembled WGS sequence"/>
</dbReference>
<keyword evidence="5" id="KW-0808">Transferase</keyword>
<evidence type="ECO:0000313" key="24">
    <source>
        <dbReference type="EMBL" id="KAF3451040.1"/>
    </source>
</evidence>
<dbReference type="GO" id="GO:0005509">
    <property type="term" value="F:calcium ion binding"/>
    <property type="evidence" value="ECO:0007669"/>
    <property type="project" value="InterPro"/>
</dbReference>
<dbReference type="PANTHER" id="PTHR27005:SF468">
    <property type="entry name" value="OS01G0310500 PROTEIN"/>
    <property type="match status" value="1"/>
</dbReference>
<evidence type="ECO:0000256" key="19">
    <source>
        <dbReference type="PROSITE-ProRule" id="PRU00076"/>
    </source>
</evidence>
<dbReference type="GO" id="GO:0007166">
    <property type="term" value="P:cell surface receptor signaling pathway"/>
    <property type="evidence" value="ECO:0007669"/>
    <property type="project" value="InterPro"/>
</dbReference>
<evidence type="ECO:0000256" key="9">
    <source>
        <dbReference type="ARBA" id="ARBA00022741"/>
    </source>
</evidence>
<dbReference type="InterPro" id="IPR000742">
    <property type="entry name" value="EGF"/>
</dbReference>
<evidence type="ECO:0000256" key="18">
    <source>
        <dbReference type="ARBA" id="ARBA00058961"/>
    </source>
</evidence>
<feature type="domain" description="Protein kinase" evidence="22">
    <location>
        <begin position="442"/>
        <end position="724"/>
    </location>
</feature>
<keyword evidence="11 20" id="KW-0067">ATP-binding</keyword>
<evidence type="ECO:0000256" key="21">
    <source>
        <dbReference type="SAM" id="Phobius"/>
    </source>
</evidence>
<keyword evidence="2" id="KW-0723">Serine/threonine-protein kinase</keyword>
<dbReference type="PROSITE" id="PS50011">
    <property type="entry name" value="PROTEIN_KINASE_DOM"/>
    <property type="match status" value="1"/>
</dbReference>
<evidence type="ECO:0000259" key="22">
    <source>
        <dbReference type="PROSITE" id="PS50011"/>
    </source>
</evidence>
<dbReference type="Pfam" id="PF07645">
    <property type="entry name" value="EGF_CA"/>
    <property type="match status" value="1"/>
</dbReference>
<evidence type="ECO:0000256" key="11">
    <source>
        <dbReference type="ARBA" id="ARBA00022840"/>
    </source>
</evidence>
<evidence type="ECO:0000256" key="20">
    <source>
        <dbReference type="PROSITE-ProRule" id="PRU10141"/>
    </source>
</evidence>
<reference evidence="24" key="1">
    <citation type="submission" date="2020-03" db="EMBL/GenBank/DDBJ databases">
        <title>A high-quality chromosome-level genome assembly of a woody plant with both climbing and erect habits, Rhamnella rubrinervis.</title>
        <authorList>
            <person name="Lu Z."/>
            <person name="Yang Y."/>
            <person name="Zhu X."/>
            <person name="Sun Y."/>
        </authorList>
    </citation>
    <scope>NUCLEOTIDE SEQUENCE</scope>
    <source>
        <strain evidence="24">BYM</strain>
        <tissue evidence="24">Leaf</tissue>
    </source>
</reference>
<evidence type="ECO:0000259" key="23">
    <source>
        <dbReference type="PROSITE" id="PS50026"/>
    </source>
</evidence>
<dbReference type="CDD" id="cd14066">
    <property type="entry name" value="STKc_IRAK"/>
    <property type="match status" value="1"/>
</dbReference>
<dbReference type="InterPro" id="IPR045274">
    <property type="entry name" value="WAK-like"/>
</dbReference>
<dbReference type="PROSITE" id="PS00010">
    <property type="entry name" value="ASX_HYDROXYL"/>
    <property type="match status" value="1"/>
</dbReference>
<evidence type="ECO:0000256" key="4">
    <source>
        <dbReference type="ARBA" id="ARBA00022553"/>
    </source>
</evidence>
<dbReference type="FunFam" id="3.30.200.20:FF:000043">
    <property type="entry name" value="Wall-associated receptor kinase 2"/>
    <property type="match status" value="1"/>
</dbReference>
<dbReference type="FunFam" id="2.10.25.10:FF:000038">
    <property type="entry name" value="Fibrillin 2"/>
    <property type="match status" value="1"/>
</dbReference>
<gene>
    <name evidence="24" type="ORF">FNV43_RR07129</name>
</gene>
<dbReference type="InterPro" id="IPR011009">
    <property type="entry name" value="Kinase-like_dom_sf"/>
</dbReference>
<evidence type="ECO:0000256" key="15">
    <source>
        <dbReference type="ARBA" id="ARBA00023180"/>
    </source>
</evidence>
<keyword evidence="15" id="KW-0325">Glycoprotein</keyword>
<dbReference type="EMBL" id="VOIH02000003">
    <property type="protein sequence ID" value="KAF3451040.1"/>
    <property type="molecule type" value="Genomic_DNA"/>
</dbReference>
<proteinExistence type="predicted"/>
<dbReference type="CDD" id="cd00054">
    <property type="entry name" value="EGF_CA"/>
    <property type="match status" value="1"/>
</dbReference>
<comment type="caution">
    <text evidence="19">Lacks conserved residue(s) required for the propagation of feature annotation.</text>
</comment>
<dbReference type="GO" id="GO:0005524">
    <property type="term" value="F:ATP binding"/>
    <property type="evidence" value="ECO:0007669"/>
    <property type="project" value="UniProtKB-UniRule"/>
</dbReference>
<dbReference type="InterPro" id="IPR025287">
    <property type="entry name" value="WAK_GUB"/>
</dbReference>
<keyword evidence="10" id="KW-0418">Kinase</keyword>
<name>A0A8K0MMN3_9ROSA</name>
<feature type="domain" description="EGF-like" evidence="23">
    <location>
        <begin position="317"/>
        <end position="353"/>
    </location>
</feature>
<keyword evidence="4" id="KW-0597">Phosphoprotein</keyword>
<dbReference type="OrthoDB" id="4062651at2759"/>
<keyword evidence="25" id="KW-1185">Reference proteome</keyword>
<dbReference type="Gene3D" id="1.10.510.10">
    <property type="entry name" value="Transferase(Phosphotransferase) domain 1"/>
    <property type="match status" value="1"/>
</dbReference>
<keyword evidence="14" id="KW-1015">Disulfide bond</keyword>
<dbReference type="InterPro" id="IPR000719">
    <property type="entry name" value="Prot_kinase_dom"/>
</dbReference>
<dbReference type="FunFam" id="1.10.510.10:FF:000084">
    <property type="entry name" value="Wall-associated receptor kinase 2"/>
    <property type="match status" value="1"/>
</dbReference>
<dbReference type="AlphaFoldDB" id="A0A8K0MMN3"/>
<dbReference type="InterPro" id="IPR000152">
    <property type="entry name" value="EGF-type_Asp/Asn_hydroxyl_site"/>
</dbReference>
<evidence type="ECO:0000256" key="10">
    <source>
        <dbReference type="ARBA" id="ARBA00022777"/>
    </source>
</evidence>
<evidence type="ECO:0000256" key="13">
    <source>
        <dbReference type="ARBA" id="ARBA00023136"/>
    </source>
</evidence>
<comment type="caution">
    <text evidence="24">The sequence shown here is derived from an EMBL/GenBank/DDBJ whole genome shotgun (WGS) entry which is preliminary data.</text>
</comment>
<keyword evidence="7" id="KW-0732">Signal</keyword>
<dbReference type="SMART" id="SM00220">
    <property type="entry name" value="S_TKc"/>
    <property type="match status" value="1"/>
</dbReference>
<protein>
    <submittedName>
        <fullName evidence="24">Uncharacterized protein</fullName>
    </submittedName>
</protein>
<comment type="function">
    <text evidence="18">Serine/threonine-protein kinase that may function as a signaling receptor of extracellular matrix component. Binding to pectin may have significance in the control of cell expansion, morphogenesis and development.</text>
</comment>
<comment type="catalytic activity">
    <reaction evidence="17">
        <text>L-threonyl-[protein] + ATP = O-phospho-L-threonyl-[protein] + ADP + H(+)</text>
        <dbReference type="Rhea" id="RHEA:46608"/>
        <dbReference type="Rhea" id="RHEA-COMP:11060"/>
        <dbReference type="Rhea" id="RHEA-COMP:11605"/>
        <dbReference type="ChEBI" id="CHEBI:15378"/>
        <dbReference type="ChEBI" id="CHEBI:30013"/>
        <dbReference type="ChEBI" id="CHEBI:30616"/>
        <dbReference type="ChEBI" id="CHEBI:61977"/>
        <dbReference type="ChEBI" id="CHEBI:456216"/>
    </reaction>
</comment>
<dbReference type="Gene3D" id="2.10.25.10">
    <property type="entry name" value="Laminin"/>
    <property type="match status" value="2"/>
</dbReference>
<accession>A0A8K0MMN3</accession>